<feature type="transmembrane region" description="Helical" evidence="1">
    <location>
        <begin position="98"/>
        <end position="114"/>
    </location>
</feature>
<keyword evidence="3" id="KW-1185">Reference proteome</keyword>
<keyword evidence="1" id="KW-0812">Transmembrane</keyword>
<gene>
    <name evidence="2" type="ORF">LJ656_32310</name>
</gene>
<protein>
    <submittedName>
        <fullName evidence="2">Uncharacterized protein</fullName>
    </submittedName>
</protein>
<dbReference type="RefSeq" id="WP_230513519.1">
    <property type="nucleotide sequence ID" value="NZ_JAJITD010000026.1"/>
</dbReference>
<dbReference type="EMBL" id="JAJITD010000026">
    <property type="protein sequence ID" value="MCC8397259.1"/>
    <property type="molecule type" value="Genomic_DNA"/>
</dbReference>
<accession>A0ABS8K506</accession>
<name>A0ABS8K506_9BURK</name>
<comment type="caution">
    <text evidence="2">The sequence shown here is derived from an EMBL/GenBank/DDBJ whole genome shotgun (WGS) entry which is preliminary data.</text>
</comment>
<reference evidence="2 3" key="1">
    <citation type="submission" date="2021-11" db="EMBL/GenBank/DDBJ databases">
        <authorList>
            <person name="Oh E.-T."/>
            <person name="Kim S.-B."/>
        </authorList>
    </citation>
    <scope>NUCLEOTIDE SEQUENCE [LARGE SCALE GENOMIC DNA]</scope>
    <source>
        <strain evidence="2 3">MMS20-SJTR3</strain>
    </source>
</reference>
<keyword evidence="1" id="KW-0472">Membrane</keyword>
<sequence>MQDFAYLFGDSVAAWLRGRGDARFQHYERHYRAERQAKPETFDLEVANEQYAKRCERRSGGRLLRVLDSKAFKHLVFFLIMAWGGSLLLTTVGKQQPAIAGTVLAALFIAIRINRRRNRSGRPWQTVAATQRHSRRNCLPLFTMRSHAKVAVRIRTLEGFGRRCLDFGLRSIR</sequence>
<evidence type="ECO:0000256" key="1">
    <source>
        <dbReference type="SAM" id="Phobius"/>
    </source>
</evidence>
<evidence type="ECO:0000313" key="3">
    <source>
        <dbReference type="Proteomes" id="UP001431019"/>
    </source>
</evidence>
<organism evidence="2 3">
    <name type="scientific">Paraburkholderia sejongensis</name>
    <dbReference type="NCBI Taxonomy" id="2886946"/>
    <lineage>
        <taxon>Bacteria</taxon>
        <taxon>Pseudomonadati</taxon>
        <taxon>Pseudomonadota</taxon>
        <taxon>Betaproteobacteria</taxon>
        <taxon>Burkholderiales</taxon>
        <taxon>Burkholderiaceae</taxon>
        <taxon>Paraburkholderia</taxon>
    </lineage>
</organism>
<feature type="transmembrane region" description="Helical" evidence="1">
    <location>
        <begin position="71"/>
        <end position="92"/>
    </location>
</feature>
<evidence type="ECO:0000313" key="2">
    <source>
        <dbReference type="EMBL" id="MCC8397259.1"/>
    </source>
</evidence>
<dbReference type="Proteomes" id="UP001431019">
    <property type="component" value="Unassembled WGS sequence"/>
</dbReference>
<proteinExistence type="predicted"/>
<keyword evidence="1" id="KW-1133">Transmembrane helix</keyword>